<dbReference type="GO" id="GO:0005524">
    <property type="term" value="F:ATP binding"/>
    <property type="evidence" value="ECO:0007669"/>
    <property type="project" value="UniProtKB-UniRule"/>
</dbReference>
<evidence type="ECO:0000256" key="4">
    <source>
        <dbReference type="RuleBase" id="RU362109"/>
    </source>
</evidence>
<sequence>MATGTENGTFSPNTGNKAVGAANDGLTSAASKRLRRELMDLMMSSDKGVSAFPDGDNLFRWIATIEGPKDTVYESLKFKLRLEFTAKYPYVAPRVQFTSTCFHPNVDSEGNICLDILKDKWTALYDVRTVLLSIQALLSEPNLESPLDPLAASLWEKSEFRQILMSKCSVEENKKKKAKH</sequence>
<proteinExistence type="inferred from homology"/>
<keyword evidence="2 4" id="KW-0833">Ubl conjugation pathway</keyword>
<feature type="compositionally biased region" description="Polar residues" evidence="5">
    <location>
        <begin position="1"/>
        <end position="16"/>
    </location>
</feature>
<evidence type="ECO:0000256" key="3">
    <source>
        <dbReference type="PROSITE-ProRule" id="PRU10133"/>
    </source>
</evidence>
<dbReference type="Proteomes" id="UP000288716">
    <property type="component" value="Unassembled WGS sequence"/>
</dbReference>
<feature type="region of interest" description="Disordered" evidence="5">
    <location>
        <begin position="1"/>
        <end position="22"/>
    </location>
</feature>
<dbReference type="Gene3D" id="3.10.110.10">
    <property type="entry name" value="Ubiquitin Conjugating Enzyme"/>
    <property type="match status" value="1"/>
</dbReference>
<dbReference type="GO" id="GO:0016740">
    <property type="term" value="F:transferase activity"/>
    <property type="evidence" value="ECO:0007669"/>
    <property type="project" value="UniProtKB-KW"/>
</dbReference>
<feature type="domain" description="UBC core" evidence="6">
    <location>
        <begin position="29"/>
        <end position="179"/>
    </location>
</feature>
<organism evidence="7 8">
    <name type="scientific">Leptotrombidium deliense</name>
    <dbReference type="NCBI Taxonomy" id="299467"/>
    <lineage>
        <taxon>Eukaryota</taxon>
        <taxon>Metazoa</taxon>
        <taxon>Ecdysozoa</taxon>
        <taxon>Arthropoda</taxon>
        <taxon>Chelicerata</taxon>
        <taxon>Arachnida</taxon>
        <taxon>Acari</taxon>
        <taxon>Acariformes</taxon>
        <taxon>Trombidiformes</taxon>
        <taxon>Prostigmata</taxon>
        <taxon>Anystina</taxon>
        <taxon>Parasitengona</taxon>
        <taxon>Trombiculoidea</taxon>
        <taxon>Trombiculidae</taxon>
        <taxon>Leptotrombidium</taxon>
    </lineage>
</organism>
<dbReference type="STRING" id="299467.A0A443S7W5"/>
<name>A0A443S7W5_9ACAR</name>
<accession>A0A443S7W5</accession>
<dbReference type="OrthoDB" id="10253686at2759"/>
<comment type="similarity">
    <text evidence="4">Belongs to the ubiquitin-conjugating enzyme family.</text>
</comment>
<evidence type="ECO:0000256" key="5">
    <source>
        <dbReference type="SAM" id="MobiDB-lite"/>
    </source>
</evidence>
<dbReference type="PROSITE" id="PS00183">
    <property type="entry name" value="UBC_1"/>
    <property type="match status" value="1"/>
</dbReference>
<comment type="caution">
    <text evidence="7">The sequence shown here is derived from an EMBL/GenBank/DDBJ whole genome shotgun (WGS) entry which is preliminary data.</text>
</comment>
<dbReference type="VEuPathDB" id="VectorBase:LDEU008408"/>
<dbReference type="SMART" id="SM00212">
    <property type="entry name" value="UBCc"/>
    <property type="match status" value="1"/>
</dbReference>
<evidence type="ECO:0000313" key="8">
    <source>
        <dbReference type="Proteomes" id="UP000288716"/>
    </source>
</evidence>
<evidence type="ECO:0000313" key="7">
    <source>
        <dbReference type="EMBL" id="RWS23632.1"/>
    </source>
</evidence>
<dbReference type="AlphaFoldDB" id="A0A443S7W5"/>
<dbReference type="PROSITE" id="PS50127">
    <property type="entry name" value="UBC_2"/>
    <property type="match status" value="1"/>
</dbReference>
<gene>
    <name evidence="7" type="ORF">B4U80_08732</name>
</gene>
<keyword evidence="4" id="KW-0547">Nucleotide-binding</keyword>
<protein>
    <submittedName>
        <fullName evidence="7">Ubiquitin-conjugating enzyme E2 C-like protein</fullName>
    </submittedName>
</protein>
<dbReference type="PANTHER" id="PTHR24067">
    <property type="entry name" value="UBIQUITIN-CONJUGATING ENZYME E2"/>
    <property type="match status" value="1"/>
</dbReference>
<feature type="active site" description="Glycyl thioester intermediate" evidence="3">
    <location>
        <position position="113"/>
    </location>
</feature>
<dbReference type="CDD" id="cd23791">
    <property type="entry name" value="UBCc_UBE2C"/>
    <property type="match status" value="1"/>
</dbReference>
<dbReference type="EMBL" id="NCKV01006128">
    <property type="protein sequence ID" value="RWS23632.1"/>
    <property type="molecule type" value="Genomic_DNA"/>
</dbReference>
<dbReference type="InterPro" id="IPR016135">
    <property type="entry name" value="UBQ-conjugating_enzyme/RWD"/>
</dbReference>
<reference evidence="7 8" key="1">
    <citation type="journal article" date="2018" name="Gigascience">
        <title>Genomes of trombidid mites reveal novel predicted allergens and laterally-transferred genes associated with secondary metabolism.</title>
        <authorList>
            <person name="Dong X."/>
            <person name="Chaisiri K."/>
            <person name="Xia D."/>
            <person name="Armstrong S.D."/>
            <person name="Fang Y."/>
            <person name="Donnelly M.J."/>
            <person name="Kadowaki T."/>
            <person name="McGarry J.W."/>
            <person name="Darby A.C."/>
            <person name="Makepeace B.L."/>
        </authorList>
    </citation>
    <scope>NUCLEOTIDE SEQUENCE [LARGE SCALE GENOMIC DNA]</scope>
    <source>
        <strain evidence="7">UoL-UT</strain>
    </source>
</reference>
<keyword evidence="8" id="KW-1185">Reference proteome</keyword>
<dbReference type="InterPro" id="IPR023313">
    <property type="entry name" value="UBQ-conjugating_AS"/>
</dbReference>
<dbReference type="SUPFAM" id="SSF54495">
    <property type="entry name" value="UBC-like"/>
    <property type="match status" value="1"/>
</dbReference>
<keyword evidence="4" id="KW-0067">ATP-binding</keyword>
<dbReference type="Pfam" id="PF00179">
    <property type="entry name" value="UQ_con"/>
    <property type="match status" value="1"/>
</dbReference>
<dbReference type="InterPro" id="IPR050113">
    <property type="entry name" value="Ub_conjugating_enzyme"/>
</dbReference>
<keyword evidence="1" id="KW-0808">Transferase</keyword>
<evidence type="ECO:0000256" key="2">
    <source>
        <dbReference type="ARBA" id="ARBA00022786"/>
    </source>
</evidence>
<dbReference type="InterPro" id="IPR000608">
    <property type="entry name" value="UBC"/>
</dbReference>
<evidence type="ECO:0000259" key="6">
    <source>
        <dbReference type="PROSITE" id="PS50127"/>
    </source>
</evidence>
<evidence type="ECO:0000256" key="1">
    <source>
        <dbReference type="ARBA" id="ARBA00022679"/>
    </source>
</evidence>